<protein>
    <submittedName>
        <fullName evidence="1">Uncharacterized protein</fullName>
    </submittedName>
</protein>
<dbReference type="EMBL" id="MU276494">
    <property type="protein sequence ID" value="KAI0038467.1"/>
    <property type="molecule type" value="Genomic_DNA"/>
</dbReference>
<sequence>GASIGPRLPVARRLIDLPASPVTTRVRLARPAATDSPRRPSFTSPRCLANFQDGRASRRSIVMASPCRGGLQEPVHDTVRTPAGPQVRQLAAQSTLRQ</sequence>
<gene>
    <name evidence="1" type="ORF">FA95DRAFT_1567727</name>
</gene>
<comment type="caution">
    <text evidence="1">The sequence shown here is derived from an EMBL/GenBank/DDBJ whole genome shotgun (WGS) entry which is preliminary data.</text>
</comment>
<evidence type="ECO:0000313" key="2">
    <source>
        <dbReference type="Proteomes" id="UP000814033"/>
    </source>
</evidence>
<name>A0ACB8R3L8_9AGAM</name>
<dbReference type="Proteomes" id="UP000814033">
    <property type="component" value="Unassembled WGS sequence"/>
</dbReference>
<reference evidence="1" key="1">
    <citation type="submission" date="2021-02" db="EMBL/GenBank/DDBJ databases">
        <authorList>
            <consortium name="DOE Joint Genome Institute"/>
            <person name="Ahrendt S."/>
            <person name="Looney B.P."/>
            <person name="Miyauchi S."/>
            <person name="Morin E."/>
            <person name="Drula E."/>
            <person name="Courty P.E."/>
            <person name="Chicoki N."/>
            <person name="Fauchery L."/>
            <person name="Kohler A."/>
            <person name="Kuo A."/>
            <person name="Labutti K."/>
            <person name="Pangilinan J."/>
            <person name="Lipzen A."/>
            <person name="Riley R."/>
            <person name="Andreopoulos W."/>
            <person name="He G."/>
            <person name="Johnson J."/>
            <person name="Barry K.W."/>
            <person name="Grigoriev I.V."/>
            <person name="Nagy L."/>
            <person name="Hibbett D."/>
            <person name="Henrissat B."/>
            <person name="Matheny P.B."/>
            <person name="Labbe J."/>
            <person name="Martin F."/>
        </authorList>
    </citation>
    <scope>NUCLEOTIDE SEQUENCE</scope>
    <source>
        <strain evidence="1">FP105234-sp</strain>
    </source>
</reference>
<evidence type="ECO:0000313" key="1">
    <source>
        <dbReference type="EMBL" id="KAI0038467.1"/>
    </source>
</evidence>
<reference evidence="1" key="2">
    <citation type="journal article" date="2022" name="New Phytol.">
        <title>Evolutionary transition to the ectomycorrhizal habit in the genomes of a hyperdiverse lineage of mushroom-forming fungi.</title>
        <authorList>
            <person name="Looney B."/>
            <person name="Miyauchi S."/>
            <person name="Morin E."/>
            <person name="Drula E."/>
            <person name="Courty P.E."/>
            <person name="Kohler A."/>
            <person name="Kuo A."/>
            <person name="LaButti K."/>
            <person name="Pangilinan J."/>
            <person name="Lipzen A."/>
            <person name="Riley R."/>
            <person name="Andreopoulos W."/>
            <person name="He G."/>
            <person name="Johnson J."/>
            <person name="Nolan M."/>
            <person name="Tritt A."/>
            <person name="Barry K.W."/>
            <person name="Grigoriev I.V."/>
            <person name="Nagy L.G."/>
            <person name="Hibbett D."/>
            <person name="Henrissat B."/>
            <person name="Matheny P.B."/>
            <person name="Labbe J."/>
            <person name="Martin F.M."/>
        </authorList>
    </citation>
    <scope>NUCLEOTIDE SEQUENCE</scope>
    <source>
        <strain evidence="1">FP105234-sp</strain>
    </source>
</reference>
<proteinExistence type="predicted"/>
<accession>A0ACB8R3L8</accession>
<keyword evidence="2" id="KW-1185">Reference proteome</keyword>
<organism evidence="1 2">
    <name type="scientific">Auriscalpium vulgare</name>
    <dbReference type="NCBI Taxonomy" id="40419"/>
    <lineage>
        <taxon>Eukaryota</taxon>
        <taxon>Fungi</taxon>
        <taxon>Dikarya</taxon>
        <taxon>Basidiomycota</taxon>
        <taxon>Agaricomycotina</taxon>
        <taxon>Agaricomycetes</taxon>
        <taxon>Russulales</taxon>
        <taxon>Auriscalpiaceae</taxon>
        <taxon>Auriscalpium</taxon>
    </lineage>
</organism>
<feature type="non-terminal residue" evidence="1">
    <location>
        <position position="1"/>
    </location>
</feature>